<proteinExistence type="predicted"/>
<feature type="domain" description="BLUF" evidence="1">
    <location>
        <begin position="2"/>
        <end position="92"/>
    </location>
</feature>
<dbReference type="EMBL" id="JAZDQV010000007">
    <property type="protein sequence ID" value="MEE1877741.1"/>
    <property type="molecule type" value="Genomic_DNA"/>
</dbReference>
<dbReference type="Pfam" id="PF04940">
    <property type="entry name" value="BLUF"/>
    <property type="match status" value="1"/>
</dbReference>
<gene>
    <name evidence="2" type="ORF">VRS74_08600</name>
</gene>
<dbReference type="Gene3D" id="3.30.70.100">
    <property type="match status" value="1"/>
</dbReference>
<name>A0ABU7GHL7_9SPHN</name>
<dbReference type="PROSITE" id="PS50925">
    <property type="entry name" value="BLUF"/>
    <property type="match status" value="1"/>
</dbReference>
<dbReference type="InterPro" id="IPR036046">
    <property type="entry name" value="Acylphosphatase-like_dom_sf"/>
</dbReference>
<comment type="caution">
    <text evidence="2">The sequence shown here is derived from an EMBL/GenBank/DDBJ whole genome shotgun (WGS) entry which is preliminary data.</text>
</comment>
<dbReference type="SMART" id="SM01034">
    <property type="entry name" value="BLUF"/>
    <property type="match status" value="1"/>
</dbReference>
<dbReference type="SUPFAM" id="SSF54975">
    <property type="entry name" value="Acylphosphatase/BLUF domain-like"/>
    <property type="match status" value="1"/>
</dbReference>
<reference evidence="2 3" key="1">
    <citation type="submission" date="2024-01" db="EMBL/GenBank/DDBJ databases">
        <title>The genome sequence of Erythrobacteraceae sp. strain 1XM1-14.</title>
        <authorList>
            <person name="Liu Y."/>
        </authorList>
    </citation>
    <scope>NUCLEOTIDE SEQUENCE [LARGE SCALE GENOMIC DNA]</scope>
    <source>
        <strain evidence="2 3">1XM1-14</strain>
    </source>
</reference>
<organism evidence="2 3">
    <name type="scientific">Altererythrobacter litoralis</name>
    <dbReference type="NCBI Taxonomy" id="3113904"/>
    <lineage>
        <taxon>Bacteria</taxon>
        <taxon>Pseudomonadati</taxon>
        <taxon>Pseudomonadota</taxon>
        <taxon>Alphaproteobacteria</taxon>
        <taxon>Sphingomonadales</taxon>
        <taxon>Erythrobacteraceae</taxon>
        <taxon>Altererythrobacter</taxon>
    </lineage>
</organism>
<dbReference type="RefSeq" id="WP_354144847.1">
    <property type="nucleotide sequence ID" value="NZ_JAZDQV010000007.1"/>
</dbReference>
<evidence type="ECO:0000313" key="2">
    <source>
        <dbReference type="EMBL" id="MEE1877741.1"/>
    </source>
</evidence>
<dbReference type="Proteomes" id="UP001343492">
    <property type="component" value="Unassembled WGS sequence"/>
</dbReference>
<accession>A0ABU7GHL7</accession>
<evidence type="ECO:0000259" key="1">
    <source>
        <dbReference type="PROSITE" id="PS50925"/>
    </source>
</evidence>
<protein>
    <submittedName>
        <fullName evidence="2">BLUF domain-containing protein</fullName>
    </submittedName>
</protein>
<keyword evidence="3" id="KW-1185">Reference proteome</keyword>
<sequence>MLRQYVYISTADGIGPEDIASILDSCQRNNSERNVTGLLLYNGRNFLQLLEGDVEDLSWVMRKIEADPRHNGVSIIEDIAIAGRACPDWLMRHIRIVDQVPERRAALDAELPAALEPNLRRIILNFAALN</sequence>
<evidence type="ECO:0000313" key="3">
    <source>
        <dbReference type="Proteomes" id="UP001343492"/>
    </source>
</evidence>
<dbReference type="InterPro" id="IPR007024">
    <property type="entry name" value="BLUF_domain"/>
</dbReference>